<gene>
    <name evidence="5" type="ORF">SAMN02745911_3049</name>
</gene>
<dbReference type="InterPro" id="IPR011048">
    <property type="entry name" value="Haem_d1_sf"/>
</dbReference>
<sequence>MLRRLSCATGIALILAGTGMVHAEDGHDDVTLFRVFVADHAEPRITAFDLTEPANRWSFQTTGQSRLYPIDNGTAIAAVQSDADAVHFLRSGVTLSAHGDHSDIEIADPASLPQTLSGPRPFHLIDHGGKVVINFDGGGYAGILDAHALSDGALEERRLPQARAHHGYVAPIGNGWVTSVASDAPVEGDAAPSRIGLQPVDGDGKPTGEVAACTAIHGEAFSGAYLATGCKEGILTVTAGENGPAFKMLDYPADLPSGQSTGTLLGSTAMQVFLGNYGAKGLVVIDPVDTPHLRYVELPFRRIDFTLDPANARFAYVLTEDGTLHQFDMLEAKVTASARVTEPYSMDGHWSDPRPRLAMAGDEVVMSDPKAGLIRRIAKADLKEIGTIAVDGMPFNIAVVGGSGVVHDHADHDHAGHDHAGHAHSHGDPQIYKGYFEDAQVVDRPLSDYAGDWQSVYPYLQDGTLDPVWAHKAEGGTMSADAYRAEYETGYRTDVERITIEGDRVTFYRDGKPIGGTYVYDGLEILTYKKGNRGVRFIFQKTAGDDDAPQFIQFSDHKIAPEKTDHFHLYWGNDRAALLEEVTNWPTYYPSRLDADQIVEEMLAH</sequence>
<keyword evidence="2" id="KW-0862">Zinc</keyword>
<evidence type="ECO:0000256" key="2">
    <source>
        <dbReference type="ARBA" id="ARBA00022833"/>
    </source>
</evidence>
<evidence type="ECO:0000313" key="5">
    <source>
        <dbReference type="EMBL" id="SHJ70208.1"/>
    </source>
</evidence>
<keyword evidence="1 3" id="KW-0732">Signal</keyword>
<organism evidence="5 6">
    <name type="scientific">Aureimonas altamirensis DSM 21988</name>
    <dbReference type="NCBI Taxonomy" id="1121026"/>
    <lineage>
        <taxon>Bacteria</taxon>
        <taxon>Pseudomonadati</taxon>
        <taxon>Pseudomonadota</taxon>
        <taxon>Alphaproteobacteria</taxon>
        <taxon>Hyphomicrobiales</taxon>
        <taxon>Aurantimonadaceae</taxon>
        <taxon>Aureimonas</taxon>
    </lineage>
</organism>
<dbReference type="SUPFAM" id="SSF50814">
    <property type="entry name" value="Lipocalins"/>
    <property type="match status" value="1"/>
</dbReference>
<evidence type="ECO:0000259" key="4">
    <source>
        <dbReference type="Pfam" id="PF09223"/>
    </source>
</evidence>
<dbReference type="Pfam" id="PF09223">
    <property type="entry name" value="ZinT"/>
    <property type="match status" value="1"/>
</dbReference>
<evidence type="ECO:0000256" key="1">
    <source>
        <dbReference type="ARBA" id="ARBA00022729"/>
    </source>
</evidence>
<evidence type="ECO:0000313" key="6">
    <source>
        <dbReference type="Proteomes" id="UP000184290"/>
    </source>
</evidence>
<reference evidence="5 6" key="1">
    <citation type="submission" date="2016-11" db="EMBL/GenBank/DDBJ databases">
        <authorList>
            <person name="Varghese N."/>
            <person name="Submissions S."/>
        </authorList>
    </citation>
    <scope>NUCLEOTIDE SEQUENCE [LARGE SCALE GENOMIC DNA]</scope>
    <source>
        <strain evidence="5 6">DSM 21988</strain>
    </source>
</reference>
<feature type="domain" description="ZinT" evidence="4">
    <location>
        <begin position="430"/>
        <end position="605"/>
    </location>
</feature>
<dbReference type="InterPro" id="IPR015304">
    <property type="entry name" value="ZinT_dom"/>
</dbReference>
<accession>A0ABY1INT7</accession>
<dbReference type="SUPFAM" id="SSF51004">
    <property type="entry name" value="C-terminal (heme d1) domain of cytochrome cd1-nitrite reductase"/>
    <property type="match status" value="1"/>
</dbReference>
<dbReference type="EMBL" id="FQZC01000004">
    <property type="protein sequence ID" value="SHJ70208.1"/>
    <property type="molecule type" value="Genomic_DNA"/>
</dbReference>
<feature type="chain" id="PRO_5047389219" evidence="3">
    <location>
        <begin position="24"/>
        <end position="605"/>
    </location>
</feature>
<proteinExistence type="predicted"/>
<protein>
    <submittedName>
        <fullName evidence="5">Zinc transport system substrate-binding protein</fullName>
    </submittedName>
</protein>
<name>A0ABY1INT7_9HYPH</name>
<keyword evidence="6" id="KW-1185">Reference proteome</keyword>
<dbReference type="Gene3D" id="2.40.128.20">
    <property type="match status" value="1"/>
</dbReference>
<dbReference type="Proteomes" id="UP000184290">
    <property type="component" value="Unassembled WGS sequence"/>
</dbReference>
<feature type="signal peptide" evidence="3">
    <location>
        <begin position="1"/>
        <end position="23"/>
    </location>
</feature>
<evidence type="ECO:0000256" key="3">
    <source>
        <dbReference type="SAM" id="SignalP"/>
    </source>
</evidence>
<dbReference type="InterPro" id="IPR012674">
    <property type="entry name" value="Calycin"/>
</dbReference>
<comment type="caution">
    <text evidence="5">The sequence shown here is derived from an EMBL/GenBank/DDBJ whole genome shotgun (WGS) entry which is preliminary data.</text>
</comment>